<accession>A0A6G1F8L9</accession>
<feature type="compositionally biased region" description="Low complexity" evidence="1">
    <location>
        <begin position="30"/>
        <end position="40"/>
    </location>
</feature>
<name>A0A6G1F8L9_9ORYZ</name>
<reference evidence="2 3" key="1">
    <citation type="submission" date="2019-11" db="EMBL/GenBank/DDBJ databases">
        <title>Whole genome sequence of Oryza granulata.</title>
        <authorList>
            <person name="Li W."/>
        </authorList>
    </citation>
    <scope>NUCLEOTIDE SEQUENCE [LARGE SCALE GENOMIC DNA]</scope>
    <source>
        <strain evidence="3">cv. Menghai</strain>
        <tissue evidence="2">Leaf</tissue>
    </source>
</reference>
<evidence type="ECO:0000313" key="2">
    <source>
        <dbReference type="EMBL" id="KAF0933240.1"/>
    </source>
</evidence>
<gene>
    <name evidence="2" type="ORF">E2562_017037</name>
</gene>
<evidence type="ECO:0000256" key="1">
    <source>
        <dbReference type="SAM" id="MobiDB-lite"/>
    </source>
</evidence>
<dbReference type="Proteomes" id="UP000479710">
    <property type="component" value="Unassembled WGS sequence"/>
</dbReference>
<keyword evidence="3" id="KW-1185">Reference proteome</keyword>
<feature type="compositionally biased region" description="Low complexity" evidence="1">
    <location>
        <begin position="91"/>
        <end position="103"/>
    </location>
</feature>
<feature type="region of interest" description="Disordered" evidence="1">
    <location>
        <begin position="30"/>
        <end position="103"/>
    </location>
</feature>
<organism evidence="2 3">
    <name type="scientific">Oryza meyeriana var. granulata</name>
    <dbReference type="NCBI Taxonomy" id="110450"/>
    <lineage>
        <taxon>Eukaryota</taxon>
        <taxon>Viridiplantae</taxon>
        <taxon>Streptophyta</taxon>
        <taxon>Embryophyta</taxon>
        <taxon>Tracheophyta</taxon>
        <taxon>Spermatophyta</taxon>
        <taxon>Magnoliopsida</taxon>
        <taxon>Liliopsida</taxon>
        <taxon>Poales</taxon>
        <taxon>Poaceae</taxon>
        <taxon>BOP clade</taxon>
        <taxon>Oryzoideae</taxon>
        <taxon>Oryzeae</taxon>
        <taxon>Oryzinae</taxon>
        <taxon>Oryza</taxon>
        <taxon>Oryza meyeriana</taxon>
    </lineage>
</organism>
<dbReference type="EMBL" id="SPHZ02000001">
    <property type="protein sequence ID" value="KAF0933240.1"/>
    <property type="molecule type" value="Genomic_DNA"/>
</dbReference>
<comment type="caution">
    <text evidence="2">The sequence shown here is derived from an EMBL/GenBank/DDBJ whole genome shotgun (WGS) entry which is preliminary data.</text>
</comment>
<dbReference type="AlphaFoldDB" id="A0A6G1F8L9"/>
<protein>
    <submittedName>
        <fullName evidence="2">Uncharacterized protein</fullName>
    </submittedName>
</protein>
<sequence length="135" mass="13907">MPPQPGSASSRRYRAVVAAALFQCAAAPGSHRLPSVVPSPLRRPRAPQEHPSPVVPKPNASPPLHVSTGRASSRPSTAPFARRRLLAGPTAASRAVRRAAPSPARAAPLLLPSRCTCPAACSAPVLCLFCAVAVT</sequence>
<evidence type="ECO:0000313" key="3">
    <source>
        <dbReference type="Proteomes" id="UP000479710"/>
    </source>
</evidence>
<proteinExistence type="predicted"/>